<evidence type="ECO:0000313" key="2">
    <source>
        <dbReference type="Proteomes" id="UP000257014"/>
    </source>
</evidence>
<dbReference type="EMBL" id="QEWE01000011">
    <property type="protein sequence ID" value="REJ30210.1"/>
    <property type="molecule type" value="Genomic_DNA"/>
</dbReference>
<dbReference type="AlphaFoldDB" id="A0A3E0K718"/>
<proteinExistence type="predicted"/>
<dbReference type="RefSeq" id="WP_276642664.1">
    <property type="nucleotide sequence ID" value="NZ_QEWB01000021.1"/>
</dbReference>
<evidence type="ECO:0000313" key="1">
    <source>
        <dbReference type="EMBL" id="REJ30210.1"/>
    </source>
</evidence>
<protein>
    <submittedName>
        <fullName evidence="1">Uncharacterized protein</fullName>
    </submittedName>
</protein>
<sequence>MMDSAFDFLVFSLSGFIEIPDGGYSLSWMMGNFPTEKGRRWEGMEWEKFEIGIWIYLQRFRQGNMFTGNLLISMPAQHDAHRQICPFGAMFSSQKNILYKSVKIKYNKAINTLSVKEDRI</sequence>
<name>A0A3E0K718_9BACI</name>
<organism evidence="1 2">
    <name type="scientific">Caldibacillus debilis</name>
    <dbReference type="NCBI Taxonomy" id="301148"/>
    <lineage>
        <taxon>Bacteria</taxon>
        <taxon>Bacillati</taxon>
        <taxon>Bacillota</taxon>
        <taxon>Bacilli</taxon>
        <taxon>Bacillales</taxon>
        <taxon>Bacillaceae</taxon>
        <taxon>Caldibacillus</taxon>
    </lineage>
</organism>
<comment type="caution">
    <text evidence="1">The sequence shown here is derived from an EMBL/GenBank/DDBJ whole genome shotgun (WGS) entry which is preliminary data.</text>
</comment>
<gene>
    <name evidence="1" type="ORF">C6P37_03595</name>
</gene>
<dbReference type="Proteomes" id="UP000257014">
    <property type="component" value="Unassembled WGS sequence"/>
</dbReference>
<reference evidence="1 2" key="1">
    <citation type="submission" date="2018-03" db="EMBL/GenBank/DDBJ databases">
        <authorList>
            <person name="Keele B.F."/>
        </authorList>
    </citation>
    <scope>NUCLEOTIDE SEQUENCE [LARGE SCALE GENOMIC DNA]</scope>
    <source>
        <strain evidence="1">ZCTH4_d</strain>
    </source>
</reference>
<accession>A0A3E0K718</accession>